<dbReference type="GO" id="GO:0016747">
    <property type="term" value="F:acyltransferase activity, transferring groups other than amino-acyl groups"/>
    <property type="evidence" value="ECO:0007669"/>
    <property type="project" value="InterPro"/>
</dbReference>
<dbReference type="EMBL" id="CP002859">
    <property type="protein sequence ID" value="AEI47181.1"/>
    <property type="molecule type" value="Genomic_DNA"/>
</dbReference>
<dbReference type="PANTHER" id="PTHR43792:SF1">
    <property type="entry name" value="N-ACETYLTRANSFERASE DOMAIN-CONTAINING PROTEIN"/>
    <property type="match status" value="1"/>
</dbReference>
<dbReference type="PROSITE" id="PS51186">
    <property type="entry name" value="GNAT"/>
    <property type="match status" value="1"/>
</dbReference>
<dbReference type="InterPro" id="IPR016181">
    <property type="entry name" value="Acyl_CoA_acyltransferase"/>
</dbReference>
<evidence type="ECO:0000259" key="1">
    <source>
        <dbReference type="PROSITE" id="PS51186"/>
    </source>
</evidence>
<dbReference type="KEGG" id="rsi:Runsl_0740"/>
<sequence length="168" mass="19050">MSSGTFLETQRLYLRLFGEDDVQNLFRIEGSAEVMAYIRKPVTEPAKSLERIRQEAVYATEYEGLGLFACFEKAADTYIGLVKIKHIDDTDDIEIGYGFVPEAWGKGYATEITQKVIEYLKLNFTGRKIIAFVQEENTASKHVLEKVGMTKVDTAYEGRADAVVFELR</sequence>
<feature type="domain" description="N-acetyltransferase" evidence="1">
    <location>
        <begin position="12"/>
        <end position="168"/>
    </location>
</feature>
<evidence type="ECO:0000313" key="2">
    <source>
        <dbReference type="EMBL" id="AEI47181.1"/>
    </source>
</evidence>
<dbReference type="Proteomes" id="UP000000493">
    <property type="component" value="Chromosome"/>
</dbReference>
<dbReference type="InterPro" id="IPR000182">
    <property type="entry name" value="GNAT_dom"/>
</dbReference>
<dbReference type="Gene3D" id="3.40.630.30">
    <property type="match status" value="1"/>
</dbReference>
<dbReference type="Pfam" id="PF13302">
    <property type="entry name" value="Acetyltransf_3"/>
    <property type="match status" value="1"/>
</dbReference>
<gene>
    <name evidence="2" type="ordered locus">Runsl_0740</name>
</gene>
<reference evidence="2 3" key="2">
    <citation type="journal article" date="2012" name="Stand. Genomic Sci.">
        <title>Complete genome sequence of the aquatic bacterium Runella slithyformis type strain (LSU 4(T)).</title>
        <authorList>
            <person name="Copeland A."/>
            <person name="Zhang X."/>
            <person name="Misra M."/>
            <person name="Lapidus A."/>
            <person name="Nolan M."/>
            <person name="Lucas S."/>
            <person name="Deshpande S."/>
            <person name="Cheng J.F."/>
            <person name="Tapia R."/>
            <person name="Goodwin L.A."/>
            <person name="Pitluck S."/>
            <person name="Liolios K."/>
            <person name="Pagani I."/>
            <person name="Ivanova N."/>
            <person name="Mikhailova N."/>
            <person name="Pati A."/>
            <person name="Chen A."/>
            <person name="Palaniappan K."/>
            <person name="Land M."/>
            <person name="Hauser L."/>
            <person name="Pan C."/>
            <person name="Jeffries C.D."/>
            <person name="Detter J.C."/>
            <person name="Brambilla E.M."/>
            <person name="Rohde M."/>
            <person name="Djao O.D."/>
            <person name="Goker M."/>
            <person name="Sikorski J."/>
            <person name="Tindall B.J."/>
            <person name="Woyke T."/>
            <person name="Bristow J."/>
            <person name="Eisen J.A."/>
            <person name="Markowitz V."/>
            <person name="Hugenholtz P."/>
            <person name="Kyrpides N.C."/>
            <person name="Klenk H.P."/>
            <person name="Mavromatis K."/>
        </authorList>
    </citation>
    <scope>NUCLEOTIDE SEQUENCE [LARGE SCALE GENOMIC DNA]</scope>
    <source>
        <strain evidence="3">ATCC 29530 / DSM 19594 / LMG 11500 / NCIMB 11436 / LSU 4</strain>
    </source>
</reference>
<dbReference type="RefSeq" id="WP_013926503.1">
    <property type="nucleotide sequence ID" value="NC_015703.1"/>
</dbReference>
<organism evidence="2 3">
    <name type="scientific">Runella slithyformis (strain ATCC 29530 / DSM 19594 / LMG 11500 / NCIMB 11436 / LSU 4)</name>
    <dbReference type="NCBI Taxonomy" id="761193"/>
    <lineage>
        <taxon>Bacteria</taxon>
        <taxon>Pseudomonadati</taxon>
        <taxon>Bacteroidota</taxon>
        <taxon>Cytophagia</taxon>
        <taxon>Cytophagales</taxon>
        <taxon>Spirosomataceae</taxon>
        <taxon>Runella</taxon>
    </lineage>
</organism>
<evidence type="ECO:0000313" key="3">
    <source>
        <dbReference type="Proteomes" id="UP000000493"/>
    </source>
</evidence>
<accession>A0A7U3ZH94</accession>
<reference evidence="3" key="1">
    <citation type="submission" date="2011-06" db="EMBL/GenBank/DDBJ databases">
        <title>The complete genome of chromosome of Runella slithyformis DSM 19594.</title>
        <authorList>
            <consortium name="US DOE Joint Genome Institute (JGI-PGF)"/>
            <person name="Lucas S."/>
            <person name="Han J."/>
            <person name="Lapidus A."/>
            <person name="Bruce D."/>
            <person name="Goodwin L."/>
            <person name="Pitluck S."/>
            <person name="Peters L."/>
            <person name="Kyrpides N."/>
            <person name="Mavromatis K."/>
            <person name="Ivanova N."/>
            <person name="Ovchinnikova G."/>
            <person name="Zhang X."/>
            <person name="Misra M."/>
            <person name="Detter J.C."/>
            <person name="Tapia R."/>
            <person name="Han C."/>
            <person name="Land M."/>
            <person name="Hauser L."/>
            <person name="Markowitz V."/>
            <person name="Cheng J.-F."/>
            <person name="Hugenholtz P."/>
            <person name="Woyke T."/>
            <person name="Wu D."/>
            <person name="Tindall B."/>
            <person name="Faehrich R."/>
            <person name="Brambilla E."/>
            <person name="Klenk H.-P."/>
            <person name="Eisen J.A."/>
        </authorList>
    </citation>
    <scope>NUCLEOTIDE SEQUENCE [LARGE SCALE GENOMIC DNA]</scope>
    <source>
        <strain evidence="3">ATCC 29530 / DSM 19594 / LMG 11500 / NCIMB 11436 / LSU 4</strain>
    </source>
</reference>
<dbReference type="AlphaFoldDB" id="A0A7U3ZH94"/>
<proteinExistence type="predicted"/>
<dbReference type="InterPro" id="IPR051531">
    <property type="entry name" value="N-acetyltransferase"/>
</dbReference>
<dbReference type="PANTHER" id="PTHR43792">
    <property type="entry name" value="GNAT FAMILY, PUTATIVE (AFU_ORTHOLOGUE AFUA_3G00765)-RELATED-RELATED"/>
    <property type="match status" value="1"/>
</dbReference>
<name>A0A7U3ZH94_RUNSL</name>
<keyword evidence="3" id="KW-1185">Reference proteome</keyword>
<dbReference type="SUPFAM" id="SSF55729">
    <property type="entry name" value="Acyl-CoA N-acyltransferases (Nat)"/>
    <property type="match status" value="1"/>
</dbReference>
<protein>
    <submittedName>
        <fullName evidence="2">GCN5-related N-acetyltransferase</fullName>
    </submittedName>
</protein>